<dbReference type="GO" id="GO:0005829">
    <property type="term" value="C:cytosol"/>
    <property type="evidence" value="ECO:0007669"/>
    <property type="project" value="TreeGrafter"/>
</dbReference>
<evidence type="ECO:0000313" key="5">
    <source>
        <dbReference type="Proteomes" id="UP000075920"/>
    </source>
</evidence>
<dbReference type="InterPro" id="IPR008978">
    <property type="entry name" value="HSP20-like_chaperone"/>
</dbReference>
<dbReference type="FunFam" id="2.60.40.790:FF:000013">
    <property type="entry name" value="Very-long-chain (3R)-3-hydroxyacyl-CoA dehydratase"/>
    <property type="match status" value="1"/>
</dbReference>
<dbReference type="GO" id="GO:0006457">
    <property type="term" value="P:protein folding"/>
    <property type="evidence" value="ECO:0007669"/>
    <property type="project" value="TreeGrafter"/>
</dbReference>
<comment type="similarity">
    <text evidence="1">Belongs to the p23/wos2 family.</text>
</comment>
<dbReference type="PROSITE" id="PS51203">
    <property type="entry name" value="CS"/>
    <property type="match status" value="1"/>
</dbReference>
<dbReference type="VEuPathDB" id="VectorBase:AMIN008425"/>
<dbReference type="GO" id="GO:0051131">
    <property type="term" value="P:chaperone-mediated protein complex assembly"/>
    <property type="evidence" value="ECO:0007669"/>
    <property type="project" value="TreeGrafter"/>
</dbReference>
<accession>A0A182WDI8</accession>
<dbReference type="GO" id="GO:0051087">
    <property type="term" value="F:protein-folding chaperone binding"/>
    <property type="evidence" value="ECO:0007669"/>
    <property type="project" value="TreeGrafter"/>
</dbReference>
<evidence type="ECO:0000256" key="2">
    <source>
        <dbReference type="SAM" id="MobiDB-lite"/>
    </source>
</evidence>
<dbReference type="GO" id="GO:0051879">
    <property type="term" value="F:Hsp90 protein binding"/>
    <property type="evidence" value="ECO:0007669"/>
    <property type="project" value="InterPro"/>
</dbReference>
<evidence type="ECO:0000313" key="4">
    <source>
        <dbReference type="EnsemblMetazoa" id="AMIN008425-PA"/>
    </source>
</evidence>
<protein>
    <recommendedName>
        <fullName evidence="3">CS domain-containing protein</fullName>
    </recommendedName>
</protein>
<keyword evidence="5" id="KW-1185">Reference proteome</keyword>
<dbReference type="Pfam" id="PF04969">
    <property type="entry name" value="CS"/>
    <property type="match status" value="1"/>
</dbReference>
<proteinExistence type="inferred from homology"/>
<dbReference type="GO" id="GO:0005634">
    <property type="term" value="C:nucleus"/>
    <property type="evidence" value="ECO:0007669"/>
    <property type="project" value="TreeGrafter"/>
</dbReference>
<reference evidence="4" key="2">
    <citation type="submission" date="2020-05" db="UniProtKB">
        <authorList>
            <consortium name="EnsemblMetazoa"/>
        </authorList>
    </citation>
    <scope>IDENTIFICATION</scope>
    <source>
        <strain evidence="4">MINIMUS1</strain>
    </source>
</reference>
<evidence type="ECO:0000256" key="1">
    <source>
        <dbReference type="ARBA" id="ARBA00025733"/>
    </source>
</evidence>
<dbReference type="Gene3D" id="2.60.40.790">
    <property type="match status" value="1"/>
</dbReference>
<feature type="region of interest" description="Disordered" evidence="2">
    <location>
        <begin position="120"/>
        <end position="175"/>
    </location>
</feature>
<dbReference type="STRING" id="112268.A0A182WDI8"/>
<dbReference type="Proteomes" id="UP000075920">
    <property type="component" value="Unassembled WGS sequence"/>
</dbReference>
<reference evidence="5" key="1">
    <citation type="submission" date="2013-03" db="EMBL/GenBank/DDBJ databases">
        <title>The Genome Sequence of Anopheles minimus MINIMUS1.</title>
        <authorList>
            <consortium name="The Broad Institute Genomics Platform"/>
            <person name="Neafsey D.E."/>
            <person name="Walton C."/>
            <person name="Walker B."/>
            <person name="Young S.K."/>
            <person name="Zeng Q."/>
            <person name="Gargeya S."/>
            <person name="Fitzgerald M."/>
            <person name="Haas B."/>
            <person name="Abouelleil A."/>
            <person name="Allen A.W."/>
            <person name="Alvarado L."/>
            <person name="Arachchi H.M."/>
            <person name="Berlin A.M."/>
            <person name="Chapman S.B."/>
            <person name="Gainer-Dewar J."/>
            <person name="Goldberg J."/>
            <person name="Griggs A."/>
            <person name="Gujja S."/>
            <person name="Hansen M."/>
            <person name="Howarth C."/>
            <person name="Imamovic A."/>
            <person name="Ireland A."/>
            <person name="Larimer J."/>
            <person name="McCowan C."/>
            <person name="Murphy C."/>
            <person name="Pearson M."/>
            <person name="Poon T.W."/>
            <person name="Priest M."/>
            <person name="Roberts A."/>
            <person name="Saif S."/>
            <person name="Shea T."/>
            <person name="Sisk P."/>
            <person name="Sykes S."/>
            <person name="Wortman J."/>
            <person name="Nusbaum C."/>
            <person name="Birren B."/>
        </authorList>
    </citation>
    <scope>NUCLEOTIDE SEQUENCE [LARGE SCALE GENOMIC DNA]</scope>
    <source>
        <strain evidence="5">MINIMUS1</strain>
    </source>
</reference>
<dbReference type="SUPFAM" id="SSF49764">
    <property type="entry name" value="HSP20-like chaperones"/>
    <property type="match status" value="1"/>
</dbReference>
<dbReference type="AlphaFoldDB" id="A0A182WDI8"/>
<dbReference type="InterPro" id="IPR045250">
    <property type="entry name" value="p23-like"/>
</dbReference>
<dbReference type="InterPro" id="IPR007052">
    <property type="entry name" value="CS_dom"/>
</dbReference>
<sequence length="175" mass="20055">MTKDVNMTSESAVPPPAVWAQRSDVIYLTLNVECNEPEIKFTEESLVFSGVGKPEGKKYELSVEFYDKINPEKVATKNIQRCIEFVIDKADPQTPYWPRLLKDKGKPHWLKVDFNRWEDEGSKDEEGSVGNFDPRLMEMMQMRSGENKNELSFDDLIDEPEGDSDDESIPGLMES</sequence>
<dbReference type="PANTHER" id="PTHR22932:SF1">
    <property type="entry name" value="CO-CHAPERONE PROTEIN DAF-41"/>
    <property type="match status" value="1"/>
</dbReference>
<dbReference type="PANTHER" id="PTHR22932">
    <property type="entry name" value="TELOMERASE-BINDING PROTEIN P23 HSP90 CO-CHAPERONE"/>
    <property type="match status" value="1"/>
</dbReference>
<dbReference type="EnsemblMetazoa" id="AMIN008425-RA">
    <property type="protein sequence ID" value="AMIN008425-PA"/>
    <property type="gene ID" value="AMIN008425"/>
</dbReference>
<organism evidence="4 5">
    <name type="scientific">Anopheles minimus</name>
    <dbReference type="NCBI Taxonomy" id="112268"/>
    <lineage>
        <taxon>Eukaryota</taxon>
        <taxon>Metazoa</taxon>
        <taxon>Ecdysozoa</taxon>
        <taxon>Arthropoda</taxon>
        <taxon>Hexapoda</taxon>
        <taxon>Insecta</taxon>
        <taxon>Pterygota</taxon>
        <taxon>Neoptera</taxon>
        <taxon>Endopterygota</taxon>
        <taxon>Diptera</taxon>
        <taxon>Nematocera</taxon>
        <taxon>Culicoidea</taxon>
        <taxon>Culicidae</taxon>
        <taxon>Anophelinae</taxon>
        <taxon>Anopheles</taxon>
    </lineage>
</organism>
<feature type="compositionally biased region" description="Acidic residues" evidence="2">
    <location>
        <begin position="152"/>
        <end position="168"/>
    </location>
</feature>
<name>A0A182WDI8_9DIPT</name>
<feature type="domain" description="CS" evidence="3">
    <location>
        <begin position="12"/>
        <end position="101"/>
    </location>
</feature>
<dbReference type="CDD" id="cd06465">
    <property type="entry name" value="p23_hB-ind1_like"/>
    <property type="match status" value="1"/>
</dbReference>
<evidence type="ECO:0000259" key="3">
    <source>
        <dbReference type="PROSITE" id="PS51203"/>
    </source>
</evidence>